<accession>A0A086JV06</accession>
<comment type="caution">
    <text evidence="1">The sequence shown here is derived from an EMBL/GenBank/DDBJ whole genome shotgun (WGS) entry which is preliminary data.</text>
</comment>
<dbReference type="VEuPathDB" id="ToxoDB:TGP89_222948"/>
<organism evidence="1 2">
    <name type="scientific">Toxoplasma gondii p89</name>
    <dbReference type="NCBI Taxonomy" id="943119"/>
    <lineage>
        <taxon>Eukaryota</taxon>
        <taxon>Sar</taxon>
        <taxon>Alveolata</taxon>
        <taxon>Apicomplexa</taxon>
        <taxon>Conoidasida</taxon>
        <taxon>Coccidia</taxon>
        <taxon>Eucoccidiorida</taxon>
        <taxon>Eimeriorina</taxon>
        <taxon>Sarcocystidae</taxon>
        <taxon>Toxoplasma</taxon>
    </lineage>
</organism>
<sequence>MTGFSVYGTVRSTLQRGTRARKQYWMVVSIAARVNCVTRGMTMFFLRGEAVFVGGRVVLHDFVNSRDAEHLSSMSAGGYICFLCGPVQGHVEASWFLKRLGKKAHYYVPGRTCSGVQRYSVCRK</sequence>
<proteinExistence type="predicted"/>
<evidence type="ECO:0000313" key="1">
    <source>
        <dbReference type="EMBL" id="KFG35974.1"/>
    </source>
</evidence>
<name>A0A086JV06_TOXGO</name>
<dbReference type="Proteomes" id="UP000028828">
    <property type="component" value="Unassembled WGS sequence"/>
</dbReference>
<reference evidence="1 2" key="1">
    <citation type="submission" date="2014-03" db="EMBL/GenBank/DDBJ databases">
        <authorList>
            <person name="Sibley D."/>
            <person name="Venepally P."/>
            <person name="Karamycheva S."/>
            <person name="Hadjithomas M."/>
            <person name="Khan A."/>
            <person name="Brunk B."/>
            <person name="Roos D."/>
            <person name="Caler E."/>
            <person name="Lorenzi H."/>
        </authorList>
    </citation>
    <scope>NUCLEOTIDE SEQUENCE [LARGE SCALE GENOMIC DNA]</scope>
    <source>
        <strain evidence="2">p89</strain>
    </source>
</reference>
<dbReference type="EMBL" id="AEYI02001561">
    <property type="protein sequence ID" value="KFG35974.1"/>
    <property type="molecule type" value="Genomic_DNA"/>
</dbReference>
<dbReference type="AlphaFoldDB" id="A0A086JV06"/>
<gene>
    <name evidence="1" type="ORF">TGP89_222948</name>
</gene>
<protein>
    <submittedName>
        <fullName evidence="1">Uncharacterized protein</fullName>
    </submittedName>
</protein>
<evidence type="ECO:0000313" key="2">
    <source>
        <dbReference type="Proteomes" id="UP000028828"/>
    </source>
</evidence>